<dbReference type="EMBL" id="BBQY01000083">
    <property type="protein sequence ID" value="GBH33173.1"/>
    <property type="molecule type" value="Genomic_DNA"/>
</dbReference>
<dbReference type="InterPro" id="IPR029068">
    <property type="entry name" value="Glyas_Bleomycin-R_OHBP_Dase"/>
</dbReference>
<dbReference type="PROSITE" id="PS51819">
    <property type="entry name" value="VOC"/>
    <property type="match status" value="1"/>
</dbReference>
<organism evidence="2 3">
    <name type="scientific">Sphingobium xenophagum</name>
    <dbReference type="NCBI Taxonomy" id="121428"/>
    <lineage>
        <taxon>Bacteria</taxon>
        <taxon>Pseudomonadati</taxon>
        <taxon>Pseudomonadota</taxon>
        <taxon>Alphaproteobacteria</taxon>
        <taxon>Sphingomonadales</taxon>
        <taxon>Sphingomonadaceae</taxon>
        <taxon>Sphingobium</taxon>
    </lineage>
</organism>
<accession>A0A401J970</accession>
<dbReference type="Pfam" id="PF00903">
    <property type="entry name" value="Glyoxalase"/>
    <property type="match status" value="1"/>
</dbReference>
<comment type="caution">
    <text evidence="2">The sequence shown here is derived from an EMBL/GenBank/DDBJ whole genome shotgun (WGS) entry which is preliminary data.</text>
</comment>
<name>A0A401J970_SPHXE</name>
<reference evidence="2 3" key="1">
    <citation type="submission" date="2014-12" db="EMBL/GenBank/DDBJ databases">
        <title>Whole genome sequencing of Sphingobium xenophagum OW59.</title>
        <authorList>
            <person name="Ohta Y."/>
            <person name="Nishi S."/>
            <person name="Hatada Y."/>
        </authorList>
    </citation>
    <scope>NUCLEOTIDE SEQUENCE [LARGE SCALE GENOMIC DNA]</scope>
    <source>
        <strain evidence="2 3">OW59</strain>
    </source>
</reference>
<dbReference type="RefSeq" id="WP_174827329.1">
    <property type="nucleotide sequence ID" value="NZ_BBQY01000083.1"/>
</dbReference>
<gene>
    <name evidence="2" type="ORF">MBESOW_P4474</name>
</gene>
<dbReference type="Proteomes" id="UP000290975">
    <property type="component" value="Unassembled WGS sequence"/>
</dbReference>
<dbReference type="GO" id="GO:0016829">
    <property type="term" value="F:lyase activity"/>
    <property type="evidence" value="ECO:0007669"/>
    <property type="project" value="UniProtKB-KW"/>
</dbReference>
<proteinExistence type="predicted"/>
<keyword evidence="2" id="KW-0456">Lyase</keyword>
<evidence type="ECO:0000259" key="1">
    <source>
        <dbReference type="PROSITE" id="PS51819"/>
    </source>
</evidence>
<sequence>SFRPSNLRQACSSFTIFATEPADGQAIIVFMTEDLDGLLERVQANGGRVTEEQTIPEHGYKLAFWRDPEGNLIESAQRI</sequence>
<dbReference type="InterPro" id="IPR037523">
    <property type="entry name" value="VOC_core"/>
</dbReference>
<keyword evidence="3" id="KW-1185">Reference proteome</keyword>
<evidence type="ECO:0000313" key="3">
    <source>
        <dbReference type="Proteomes" id="UP000290975"/>
    </source>
</evidence>
<dbReference type="Gene3D" id="3.10.180.10">
    <property type="entry name" value="2,3-Dihydroxybiphenyl 1,2-Dioxygenase, domain 1"/>
    <property type="match status" value="1"/>
</dbReference>
<dbReference type="InterPro" id="IPR004360">
    <property type="entry name" value="Glyas_Fos-R_dOase_dom"/>
</dbReference>
<evidence type="ECO:0000313" key="2">
    <source>
        <dbReference type="EMBL" id="GBH33173.1"/>
    </source>
</evidence>
<feature type="non-terminal residue" evidence="2">
    <location>
        <position position="1"/>
    </location>
</feature>
<protein>
    <submittedName>
        <fullName evidence="2">Lactoylglutathione lyase</fullName>
    </submittedName>
</protein>
<dbReference type="AlphaFoldDB" id="A0A401J970"/>
<feature type="domain" description="VOC" evidence="1">
    <location>
        <begin position="1"/>
        <end position="78"/>
    </location>
</feature>
<dbReference type="SUPFAM" id="SSF54593">
    <property type="entry name" value="Glyoxalase/Bleomycin resistance protein/Dihydroxybiphenyl dioxygenase"/>
    <property type="match status" value="1"/>
</dbReference>